<dbReference type="RefSeq" id="XP_004833014.1">
    <property type="nucleotide sequence ID" value="XM_004832957.1"/>
</dbReference>
<evidence type="ECO:0000256" key="1">
    <source>
        <dbReference type="SAM" id="MobiDB-lite"/>
    </source>
</evidence>
<protein>
    <submittedName>
        <fullName evidence="2">Uncharacterized protein</fullName>
    </submittedName>
</protein>
<feature type="compositionally biased region" description="Polar residues" evidence="1">
    <location>
        <begin position="442"/>
        <end position="453"/>
    </location>
</feature>
<name>L1LDN4_THEEQ</name>
<comment type="caution">
    <text evidence="2">The sequence shown here is derived from an EMBL/GenBank/DDBJ whole genome shotgun (WGS) entry which is preliminary data.</text>
</comment>
<dbReference type="Proteomes" id="UP000031512">
    <property type="component" value="Unassembled WGS sequence"/>
</dbReference>
<accession>L1LDN4</accession>
<dbReference type="AlphaFoldDB" id="L1LDN4"/>
<feature type="compositionally biased region" description="Polar residues" evidence="1">
    <location>
        <begin position="544"/>
        <end position="562"/>
    </location>
</feature>
<evidence type="ECO:0000313" key="2">
    <source>
        <dbReference type="EMBL" id="EKX73562.1"/>
    </source>
</evidence>
<dbReference type="eggNOG" id="ENOG502QXNU">
    <property type="taxonomic scope" value="Eukaryota"/>
</dbReference>
<feature type="region of interest" description="Disordered" evidence="1">
    <location>
        <begin position="430"/>
        <end position="472"/>
    </location>
</feature>
<proteinExistence type="predicted"/>
<dbReference type="VEuPathDB" id="PiroplasmaDB:BEWA_035980"/>
<evidence type="ECO:0000313" key="3">
    <source>
        <dbReference type="Proteomes" id="UP000031512"/>
    </source>
</evidence>
<keyword evidence="3" id="KW-1185">Reference proteome</keyword>
<dbReference type="KEGG" id="beq:BEWA_035980"/>
<feature type="region of interest" description="Disordered" evidence="1">
    <location>
        <begin position="397"/>
        <end position="417"/>
    </location>
</feature>
<feature type="compositionally biased region" description="Basic and acidic residues" evidence="1">
    <location>
        <begin position="457"/>
        <end position="472"/>
    </location>
</feature>
<reference evidence="2 3" key="1">
    <citation type="journal article" date="2012" name="BMC Genomics">
        <title>Comparative genomic analysis and phylogenetic position of Theileria equi.</title>
        <authorList>
            <person name="Kappmeyer L.S."/>
            <person name="Thiagarajan M."/>
            <person name="Herndon D.R."/>
            <person name="Ramsay J.D."/>
            <person name="Caler E."/>
            <person name="Djikeng A."/>
            <person name="Gillespie J.J."/>
            <person name="Lau A.O."/>
            <person name="Roalson E.H."/>
            <person name="Silva J.C."/>
            <person name="Silva M.G."/>
            <person name="Suarez C.E."/>
            <person name="Ueti M.W."/>
            <person name="Nene V.M."/>
            <person name="Mealey R.H."/>
            <person name="Knowles D.P."/>
            <person name="Brayton K.A."/>
        </authorList>
    </citation>
    <scope>NUCLEOTIDE SEQUENCE [LARGE SCALE GENOMIC DNA]</scope>
    <source>
        <strain evidence="2 3">WA</strain>
    </source>
</reference>
<dbReference type="GeneID" id="15807966"/>
<dbReference type="EMBL" id="ACOU01000002">
    <property type="protein sequence ID" value="EKX73562.1"/>
    <property type="molecule type" value="Genomic_DNA"/>
</dbReference>
<dbReference type="OrthoDB" id="364495at2759"/>
<organism evidence="2 3">
    <name type="scientific">Theileria equi strain WA</name>
    <dbReference type="NCBI Taxonomy" id="1537102"/>
    <lineage>
        <taxon>Eukaryota</taxon>
        <taxon>Sar</taxon>
        <taxon>Alveolata</taxon>
        <taxon>Apicomplexa</taxon>
        <taxon>Aconoidasida</taxon>
        <taxon>Piroplasmida</taxon>
        <taxon>Theileriidae</taxon>
        <taxon>Theileria</taxon>
    </lineage>
</organism>
<feature type="region of interest" description="Disordered" evidence="1">
    <location>
        <begin position="534"/>
        <end position="565"/>
    </location>
</feature>
<gene>
    <name evidence="2" type="ORF">BEWA_035980</name>
</gene>
<sequence length="679" mass="76494">MNGALLETTAGYLDSDLSDFELAAASDNSGAYFYKLNTGVQRNPNFYRNSQISNAGYAKNGYDTSPRFGREGVDIERFMTLQKNGKMFGVAQKEVYDGSHNKDNFSHVNNGGLSSIYRKIYNETSKGSDTEVSVENISYNQDEYEDRRMTFTENMTTTNAYSEPKNGFKWWCDEQNVDYSELTSDSTPAGCEIPNVKLYDGIENVIGTKDSGRSLERTNSGPLSTNDSFSMQLSMETQYGEFNQEQVPIEVASSVDTCSESKESILNRCSSVDIGKDPNWKSFIKPGNEVDELKALILSRLGVKKLTNKRSSRDRPSLHGVETFDASTNTLETNLTFNALEQEITWLRGLNSSLKDKLLYVLKNNGRLQYDVNQRYVESVQKHLMRVHEHIDKLVMQNGEGSNSPKHGGADMRNNNSTEETNNILQEHTQETNEVPQEVADGSQNGSDPSTPAESARSTDKENILAENAKIKEQNEELRRRLEELGRKYQESVKREKSLADRLMKAEVSKNALQEEFNKSVAYLRSTKEKLKNLADSKRRHSAKNSPTSTSNVPMDSATNTLEDPVEQPQPYIPPTVNRPVYNPQFGQRIHSVPPKSMPPMRSNTAVPRVKFADESDIYFLPQRSASECGPIIVKPEKKSRFSGFFSMVDGLFNRQEKNFTPNEQIAMYKAHLMSRGVA</sequence>